<feature type="region of interest" description="Disordered" evidence="1">
    <location>
        <begin position="1"/>
        <end position="164"/>
    </location>
</feature>
<dbReference type="InParanoid" id="A0A5J5EFZ0"/>
<evidence type="ECO:0000259" key="2">
    <source>
        <dbReference type="Pfam" id="PF08729"/>
    </source>
</evidence>
<name>A0A5J5EFZ0_9PEZI</name>
<feature type="region of interest" description="Disordered" evidence="1">
    <location>
        <begin position="277"/>
        <end position="359"/>
    </location>
</feature>
<evidence type="ECO:0000256" key="1">
    <source>
        <dbReference type="SAM" id="MobiDB-lite"/>
    </source>
</evidence>
<dbReference type="Proteomes" id="UP000326924">
    <property type="component" value="Unassembled WGS sequence"/>
</dbReference>
<evidence type="ECO:0000313" key="3">
    <source>
        <dbReference type="EMBL" id="KAA8894280.1"/>
    </source>
</evidence>
<feature type="compositionally biased region" description="Low complexity" evidence="1">
    <location>
        <begin position="126"/>
        <end position="139"/>
    </location>
</feature>
<keyword evidence="4" id="KW-1185">Reference proteome</keyword>
<feature type="compositionally biased region" description="Polar residues" evidence="1">
    <location>
        <begin position="1"/>
        <end position="19"/>
    </location>
</feature>
<sequence>MIANITNPPTTETPLSPQRGSPHHHIPYHNQPREVIELSDSDTENRNNVAGRLQPPFDPIPRSTGPTSTKSGHRASATPTIASLINSDAPPIKKIKSSNPSPTSAYFPDTNGNKKDTKSKVEGSPKSKAATTANNSTAPSPKPVRTSVPTGSGAGLLGDFLGGGNKEEDFRAPNIYIHVPINGETNKYINFAKLAEDKYGFAAMNPRLAKAKMQMDSDNDMEGSESESNVDMGGTSDGAKKRKKRKYQDVYDKDDPFIDDSELLWEEQAASSKDGFFVYSGPLVPEGEKPQIERADGTMKRGRGRGRGSRGGATSTRAGAAAARKPRITKKEKEKLEKEKEERERFARAAASAKGLQPH</sequence>
<comment type="caution">
    <text evidence="3">The sequence shown here is derived from an EMBL/GenBank/DDBJ whole genome shotgun (WGS) entry which is preliminary data.</text>
</comment>
<accession>A0A5J5EFZ0</accession>
<feature type="compositionally biased region" description="Low complexity" evidence="1">
    <location>
        <begin position="348"/>
        <end position="359"/>
    </location>
</feature>
<gene>
    <name evidence="3" type="ORF">FN846DRAFT_923093</name>
</gene>
<feature type="compositionally biased region" description="Gly residues" evidence="1">
    <location>
        <begin position="152"/>
        <end position="164"/>
    </location>
</feature>
<feature type="compositionally biased region" description="Basic and acidic residues" evidence="1">
    <location>
        <begin position="329"/>
        <end position="347"/>
    </location>
</feature>
<feature type="compositionally biased region" description="Low complexity" evidence="1">
    <location>
        <begin position="312"/>
        <end position="323"/>
    </location>
</feature>
<feature type="region of interest" description="Disordered" evidence="1">
    <location>
        <begin position="213"/>
        <end position="254"/>
    </location>
</feature>
<dbReference type="EMBL" id="VXIS01000352">
    <property type="protein sequence ID" value="KAA8894280.1"/>
    <property type="molecule type" value="Genomic_DNA"/>
</dbReference>
<reference evidence="3 4" key="1">
    <citation type="submission" date="2019-09" db="EMBL/GenBank/DDBJ databases">
        <title>Draft genome of the ectomycorrhizal ascomycete Sphaerosporella brunnea.</title>
        <authorList>
            <consortium name="DOE Joint Genome Institute"/>
            <person name="Benucci G.M."/>
            <person name="Marozzi G."/>
            <person name="Antonielli L."/>
            <person name="Sanchez S."/>
            <person name="Marco P."/>
            <person name="Wang X."/>
            <person name="Falini L.B."/>
            <person name="Barry K."/>
            <person name="Haridas S."/>
            <person name="Lipzen A."/>
            <person name="Labutti K."/>
            <person name="Grigoriev I.V."/>
            <person name="Murat C."/>
            <person name="Martin F."/>
            <person name="Albertini E."/>
            <person name="Donnini D."/>
            <person name="Bonito G."/>
        </authorList>
    </citation>
    <scope>NUCLEOTIDE SEQUENCE [LARGE SCALE GENOMIC DNA]</scope>
    <source>
        <strain evidence="3 4">Sb_GMNB300</strain>
    </source>
</reference>
<feature type="compositionally biased region" description="Polar residues" evidence="1">
    <location>
        <begin position="77"/>
        <end position="86"/>
    </location>
</feature>
<organism evidence="3 4">
    <name type="scientific">Sphaerosporella brunnea</name>
    <dbReference type="NCBI Taxonomy" id="1250544"/>
    <lineage>
        <taxon>Eukaryota</taxon>
        <taxon>Fungi</taxon>
        <taxon>Dikarya</taxon>
        <taxon>Ascomycota</taxon>
        <taxon>Pezizomycotina</taxon>
        <taxon>Pezizomycetes</taxon>
        <taxon>Pezizales</taxon>
        <taxon>Pyronemataceae</taxon>
        <taxon>Sphaerosporella</taxon>
    </lineage>
</organism>
<feature type="domain" description="Hpc2-related" evidence="2">
    <location>
        <begin position="242"/>
        <end position="283"/>
    </location>
</feature>
<protein>
    <recommendedName>
        <fullName evidence="2">Hpc2-related domain-containing protein</fullName>
    </recommendedName>
</protein>
<dbReference type="AlphaFoldDB" id="A0A5J5EFZ0"/>
<feature type="compositionally biased region" description="Basic and acidic residues" evidence="1">
    <location>
        <begin position="286"/>
        <end position="299"/>
    </location>
</feature>
<feature type="compositionally biased region" description="Basic and acidic residues" evidence="1">
    <location>
        <begin position="112"/>
        <end position="125"/>
    </location>
</feature>
<dbReference type="InterPro" id="IPR014840">
    <property type="entry name" value="HRD"/>
</dbReference>
<proteinExistence type="predicted"/>
<evidence type="ECO:0000313" key="4">
    <source>
        <dbReference type="Proteomes" id="UP000326924"/>
    </source>
</evidence>
<dbReference type="Pfam" id="PF08729">
    <property type="entry name" value="HUN"/>
    <property type="match status" value="1"/>
</dbReference>
<dbReference type="OrthoDB" id="5576775at2759"/>